<reference evidence="2 3" key="1">
    <citation type="submission" date="2023-05" db="EMBL/GenBank/DDBJ databases">
        <title>YMD87, complete Genome.</title>
        <authorList>
            <person name="Zhang J."/>
            <person name="Xu X."/>
        </authorList>
    </citation>
    <scope>NUCLEOTIDE SEQUENCE [LARGE SCALE GENOMIC DNA]</scope>
    <source>
        <strain evidence="2 3">YMD87</strain>
        <plasmid evidence="2 3">unnamed1</plasmid>
    </source>
</reference>
<sequence length="163" mass="17619">MSRLLDFLLKLSPRERVLLGVTVGAVLPLGLVLGILMPLQAARMQAETAQAEAEALRDWVASRTAEAQGLTRAVPTRQADPIGLSGIEEGLIAANLRRDLSSIGTESGGVIALRFDNVDFVRLATWLSSSHPDWGYGLGTLRLEDIGIPSRVEARIELRPPQD</sequence>
<keyword evidence="2" id="KW-0614">Plasmid</keyword>
<dbReference type="RefSeq" id="WP_282302539.1">
    <property type="nucleotide sequence ID" value="NZ_CP124617.1"/>
</dbReference>
<dbReference type="InterPro" id="IPR007690">
    <property type="entry name" value="T2SS_GspM"/>
</dbReference>
<dbReference type="EMBL" id="CP124617">
    <property type="protein sequence ID" value="WGW05916.1"/>
    <property type="molecule type" value="Genomic_DNA"/>
</dbReference>
<keyword evidence="2" id="KW-0378">Hydrolase</keyword>
<keyword evidence="1" id="KW-0812">Transmembrane</keyword>
<keyword evidence="3" id="KW-1185">Reference proteome</keyword>
<feature type="transmembrane region" description="Helical" evidence="1">
    <location>
        <begin position="17"/>
        <end position="36"/>
    </location>
</feature>
<gene>
    <name evidence="2" type="primary">gspM</name>
    <name evidence="2" type="ORF">QF118_19270</name>
</gene>
<proteinExistence type="predicted"/>
<dbReference type="GO" id="GO:0016787">
    <property type="term" value="F:hydrolase activity"/>
    <property type="evidence" value="ECO:0007669"/>
    <property type="project" value="UniProtKB-KW"/>
</dbReference>
<name>A0ABY8QPE4_9RHOB</name>
<keyword evidence="1" id="KW-0472">Membrane</keyword>
<accession>A0ABY8QPE4</accession>
<evidence type="ECO:0000313" key="3">
    <source>
        <dbReference type="Proteomes" id="UP001241605"/>
    </source>
</evidence>
<evidence type="ECO:0000256" key="1">
    <source>
        <dbReference type="SAM" id="Phobius"/>
    </source>
</evidence>
<geneLocation type="plasmid" evidence="2 3">
    <name>unnamed1</name>
</geneLocation>
<organism evidence="2 3">
    <name type="scientific">Tropicibacter oceani</name>
    <dbReference type="NCBI Taxonomy" id="3058420"/>
    <lineage>
        <taxon>Bacteria</taxon>
        <taxon>Pseudomonadati</taxon>
        <taxon>Pseudomonadota</taxon>
        <taxon>Alphaproteobacteria</taxon>
        <taxon>Rhodobacterales</taxon>
        <taxon>Roseobacteraceae</taxon>
        <taxon>Tropicibacter</taxon>
    </lineage>
</organism>
<dbReference type="Proteomes" id="UP001241605">
    <property type="component" value="Plasmid unnamed1"/>
</dbReference>
<evidence type="ECO:0000313" key="2">
    <source>
        <dbReference type="EMBL" id="WGW05916.1"/>
    </source>
</evidence>
<dbReference type="Pfam" id="PF04612">
    <property type="entry name" value="T2SSM"/>
    <property type="match status" value="1"/>
</dbReference>
<keyword evidence="1" id="KW-1133">Transmembrane helix</keyword>
<protein>
    <submittedName>
        <fullName evidence="2">Type II secretion system protein GspM</fullName>
    </submittedName>
</protein>